<sequence>MSRERLRIFQLIDRGAVLIQLHPSVGGDFRRFQAAAASSGKRDKKHDEPREEERFY</sequence>
<dbReference type="GeneID" id="77000073"/>
<dbReference type="RefSeq" id="WP_164776598.1">
    <property type="nucleotide sequence ID" value="NZ_CABMNB010000013.1"/>
</dbReference>
<evidence type="ECO:0000256" key="1">
    <source>
        <dbReference type="SAM" id="MobiDB-lite"/>
    </source>
</evidence>
<proteinExistence type="predicted"/>
<reference evidence="2 3" key="1">
    <citation type="submission" date="2022-05" db="EMBL/GenBank/DDBJ databases">
        <title>Genome Sequencing of Bee-Associated Microbes.</title>
        <authorList>
            <person name="Dunlap C."/>
        </authorList>
    </citation>
    <scope>NUCLEOTIDE SEQUENCE [LARGE SCALE GENOMIC DNA]</scope>
    <source>
        <strain evidence="2 3">NRRL B-14613</strain>
    </source>
</reference>
<comment type="caution">
    <text evidence="2">The sequence shown here is derived from an EMBL/GenBank/DDBJ whole genome shotgun (WGS) entry which is preliminary data.</text>
</comment>
<keyword evidence="3" id="KW-1185">Reference proteome</keyword>
<name>A0ABT4G1Z0_PANTH</name>
<accession>A0ABT4G1Z0</accession>
<dbReference type="Proteomes" id="UP001209276">
    <property type="component" value="Unassembled WGS sequence"/>
</dbReference>
<feature type="compositionally biased region" description="Basic and acidic residues" evidence="1">
    <location>
        <begin position="45"/>
        <end position="56"/>
    </location>
</feature>
<evidence type="ECO:0000313" key="2">
    <source>
        <dbReference type="EMBL" id="MCY9610070.1"/>
    </source>
</evidence>
<protein>
    <submittedName>
        <fullName evidence="2">Uncharacterized protein</fullName>
    </submittedName>
</protein>
<feature type="region of interest" description="Disordered" evidence="1">
    <location>
        <begin position="35"/>
        <end position="56"/>
    </location>
</feature>
<dbReference type="EMBL" id="JAMDMM010000048">
    <property type="protein sequence ID" value="MCY9610070.1"/>
    <property type="molecule type" value="Genomic_DNA"/>
</dbReference>
<gene>
    <name evidence="2" type="ORF">M5W83_23210</name>
</gene>
<evidence type="ECO:0000313" key="3">
    <source>
        <dbReference type="Proteomes" id="UP001209276"/>
    </source>
</evidence>
<organism evidence="2 3">
    <name type="scientific">Paenibacillus thiaminolyticus</name>
    <name type="common">Bacillus thiaminolyticus</name>
    <dbReference type="NCBI Taxonomy" id="49283"/>
    <lineage>
        <taxon>Bacteria</taxon>
        <taxon>Bacillati</taxon>
        <taxon>Bacillota</taxon>
        <taxon>Bacilli</taxon>
        <taxon>Bacillales</taxon>
        <taxon>Paenibacillaceae</taxon>
        <taxon>Paenibacillus</taxon>
    </lineage>
</organism>